<organism evidence="2 3">
    <name type="scientific">Tectimicrobiota bacterium</name>
    <dbReference type="NCBI Taxonomy" id="2528274"/>
    <lineage>
        <taxon>Bacteria</taxon>
        <taxon>Pseudomonadati</taxon>
        <taxon>Nitrospinota/Tectimicrobiota group</taxon>
        <taxon>Candidatus Tectimicrobiota</taxon>
    </lineage>
</organism>
<sequence>MINNQLSQKEIDYCRTMAGEIRQEVLNMVYRTKSPHVGSCFSMIEILITLYFKILRINPVLPLDENRDRFILSKGHGCPALYSVLVKRGFLDKESIGKFAVSGGCLEQHPTRDIKRGIEISSGSLGHGLSIGCGMALAGKHDQSERRIFVFLGDGELDEGLNWEAAMFASHNELDNLVAIVDYNRIQVLGKTADVLNLEPLGDKWRSFGWEVREADGHNFEQLAACLGSVPFQRGKPSVVIAHTIKGKGVSFMENELCWHDKHPDDREYEKALDELKI</sequence>
<gene>
    <name evidence="2" type="ORF">HY730_00595</name>
</gene>
<comment type="caution">
    <text evidence="2">The sequence shown here is derived from an EMBL/GenBank/DDBJ whole genome shotgun (WGS) entry which is preliminary data.</text>
</comment>
<dbReference type="PANTHER" id="PTHR47514:SF2">
    <property type="entry name" value="TRANSKETOLASE"/>
    <property type="match status" value="1"/>
</dbReference>
<name>A0A933GLA2_UNCTE</name>
<evidence type="ECO:0000313" key="2">
    <source>
        <dbReference type="EMBL" id="MBI4594859.1"/>
    </source>
</evidence>
<dbReference type="Gene3D" id="3.40.50.970">
    <property type="match status" value="1"/>
</dbReference>
<dbReference type="EMBL" id="JACQWF010000026">
    <property type="protein sequence ID" value="MBI4594859.1"/>
    <property type="molecule type" value="Genomic_DNA"/>
</dbReference>
<dbReference type="CDD" id="cd02012">
    <property type="entry name" value="TPP_TK"/>
    <property type="match status" value="1"/>
</dbReference>
<feature type="domain" description="Transketolase N-terminal" evidence="1">
    <location>
        <begin position="17"/>
        <end position="257"/>
    </location>
</feature>
<evidence type="ECO:0000259" key="1">
    <source>
        <dbReference type="Pfam" id="PF00456"/>
    </source>
</evidence>
<dbReference type="PANTHER" id="PTHR47514">
    <property type="entry name" value="TRANSKETOLASE N-TERMINAL SECTION-RELATED"/>
    <property type="match status" value="1"/>
</dbReference>
<dbReference type="SUPFAM" id="SSF52518">
    <property type="entry name" value="Thiamin diphosphate-binding fold (THDP-binding)"/>
    <property type="match status" value="1"/>
</dbReference>
<proteinExistence type="predicted"/>
<reference evidence="2" key="1">
    <citation type="submission" date="2020-07" db="EMBL/GenBank/DDBJ databases">
        <title>Huge and variable diversity of episymbiotic CPR bacteria and DPANN archaea in groundwater ecosystems.</title>
        <authorList>
            <person name="He C.Y."/>
            <person name="Keren R."/>
            <person name="Whittaker M."/>
            <person name="Farag I.F."/>
            <person name="Doudna J."/>
            <person name="Cate J.H.D."/>
            <person name="Banfield J.F."/>
        </authorList>
    </citation>
    <scope>NUCLEOTIDE SEQUENCE</scope>
    <source>
        <strain evidence="2">NC_groundwater_1482_Ag_S-0.65um_47_24</strain>
    </source>
</reference>
<dbReference type="InterPro" id="IPR029061">
    <property type="entry name" value="THDP-binding"/>
</dbReference>
<dbReference type="Proteomes" id="UP000772181">
    <property type="component" value="Unassembled WGS sequence"/>
</dbReference>
<dbReference type="AlphaFoldDB" id="A0A933GLA2"/>
<dbReference type="Pfam" id="PF00456">
    <property type="entry name" value="Transketolase_N"/>
    <property type="match status" value="1"/>
</dbReference>
<accession>A0A933GLA2</accession>
<dbReference type="InterPro" id="IPR005474">
    <property type="entry name" value="Transketolase_N"/>
</dbReference>
<evidence type="ECO:0000313" key="3">
    <source>
        <dbReference type="Proteomes" id="UP000772181"/>
    </source>
</evidence>
<protein>
    <submittedName>
        <fullName evidence="2">Transketolase</fullName>
    </submittedName>
</protein>